<dbReference type="EMBL" id="FWWR01000008">
    <property type="protein sequence ID" value="SMB78774.1"/>
    <property type="molecule type" value="Genomic_DNA"/>
</dbReference>
<proteinExistence type="predicted"/>
<name>A0A1W1UDB5_PEPAS</name>
<evidence type="ECO:0000313" key="1">
    <source>
        <dbReference type="EMBL" id="SMB78774.1"/>
    </source>
</evidence>
<protein>
    <recommendedName>
        <fullName evidence="3">Antitoxin SocA-like Panacea domain-containing protein</fullName>
    </recommendedName>
</protein>
<dbReference type="Proteomes" id="UP000192368">
    <property type="component" value="Unassembled WGS sequence"/>
</dbReference>
<organism evidence="1 2">
    <name type="scientific">Peptoniphilus asaccharolyticus DSM 20463</name>
    <dbReference type="NCBI Taxonomy" id="573058"/>
    <lineage>
        <taxon>Bacteria</taxon>
        <taxon>Bacillati</taxon>
        <taxon>Bacillota</taxon>
        <taxon>Tissierellia</taxon>
        <taxon>Tissierellales</taxon>
        <taxon>Peptoniphilaceae</taxon>
        <taxon>Peptoniphilus</taxon>
    </lineage>
</organism>
<keyword evidence="2" id="KW-1185">Reference proteome</keyword>
<sequence>MSNKVLDSIYQQIIGESFDSSIFLERMKMQKIVYLMKVMGIEVGNYNFYWYKYGPYSQELQNDIISYNESIQDCSIKYSDDAIDTMNYIKGMVDINTEYDKAHWLECLGSIYYIKTNVMKSKVSDDKINEELKKRKKHLNNDNANLTAISEINKLFSENCNGK</sequence>
<accession>A0A1W1UDB5</accession>
<dbReference type="AlphaFoldDB" id="A0A1W1UDB5"/>
<gene>
    <name evidence="1" type="ORF">SAMN00017477_0097</name>
</gene>
<evidence type="ECO:0000313" key="2">
    <source>
        <dbReference type="Proteomes" id="UP000192368"/>
    </source>
</evidence>
<reference evidence="2" key="1">
    <citation type="submission" date="2017-04" db="EMBL/GenBank/DDBJ databases">
        <authorList>
            <person name="Varghese N."/>
            <person name="Submissions S."/>
        </authorList>
    </citation>
    <scope>NUCLEOTIDE SEQUENCE [LARGE SCALE GENOMIC DNA]</scope>
    <source>
        <strain evidence="2">DSM 20463</strain>
    </source>
</reference>
<dbReference type="STRING" id="573058.SAMN00017477_0097"/>
<dbReference type="OrthoDB" id="5507947at2"/>
<evidence type="ECO:0008006" key="3">
    <source>
        <dbReference type="Google" id="ProtNLM"/>
    </source>
</evidence>
<dbReference type="RefSeq" id="WP_084229803.1">
    <property type="nucleotide sequence ID" value="NZ_FWWR01000008.1"/>
</dbReference>